<evidence type="ECO:0000256" key="1">
    <source>
        <dbReference type="SAM" id="MobiDB-lite"/>
    </source>
</evidence>
<feature type="compositionally biased region" description="Basic and acidic residues" evidence="1">
    <location>
        <begin position="66"/>
        <end position="84"/>
    </location>
</feature>
<sequence>MQDEDDLDGIAQDENGDDNEYGVQNPQQDLQDDPFSEDPTAGANPLSEYEPFQHEDGPQQPLHESAFSDEKQDQQGQPDDERRLTEAAEQDEYAELEGIDLSSPFHIDFADKSTLVRLVDWAYDRTAFFSRFQDGFVHAEELSRLFGFALNPKDEDLEPESYVLLDAAADKMRREQGLLEDDLIVPRGFIGRGMPLRVLQALAQQMYAHHTTQRRLEAAAPPYARASDL</sequence>
<evidence type="ECO:0000313" key="3">
    <source>
        <dbReference type="Proteomes" id="UP000019132"/>
    </source>
</evidence>
<evidence type="ECO:0000313" key="2">
    <source>
        <dbReference type="EnsemblProtists" id="PYU1_T004299"/>
    </source>
</evidence>
<proteinExistence type="predicted"/>
<reference evidence="3" key="1">
    <citation type="journal article" date="2010" name="Genome Biol.">
        <title>Genome sequence of the necrotrophic plant pathogen Pythium ultimum reveals original pathogenicity mechanisms and effector repertoire.</title>
        <authorList>
            <person name="Levesque C.A."/>
            <person name="Brouwer H."/>
            <person name="Cano L."/>
            <person name="Hamilton J.P."/>
            <person name="Holt C."/>
            <person name="Huitema E."/>
            <person name="Raffaele S."/>
            <person name="Robideau G.P."/>
            <person name="Thines M."/>
            <person name="Win J."/>
            <person name="Zerillo M.M."/>
            <person name="Beakes G.W."/>
            <person name="Boore J.L."/>
            <person name="Busam D."/>
            <person name="Dumas B."/>
            <person name="Ferriera S."/>
            <person name="Fuerstenberg S.I."/>
            <person name="Gachon C.M."/>
            <person name="Gaulin E."/>
            <person name="Govers F."/>
            <person name="Grenville-Briggs L."/>
            <person name="Horner N."/>
            <person name="Hostetler J."/>
            <person name="Jiang R.H."/>
            <person name="Johnson J."/>
            <person name="Krajaejun T."/>
            <person name="Lin H."/>
            <person name="Meijer H.J."/>
            <person name="Moore B."/>
            <person name="Morris P."/>
            <person name="Phuntmart V."/>
            <person name="Puiu D."/>
            <person name="Shetty J."/>
            <person name="Stajich J.E."/>
            <person name="Tripathy S."/>
            <person name="Wawra S."/>
            <person name="van West P."/>
            <person name="Whitty B.R."/>
            <person name="Coutinho P.M."/>
            <person name="Henrissat B."/>
            <person name="Martin F."/>
            <person name="Thomas P.D."/>
            <person name="Tyler B.M."/>
            <person name="De Vries R.P."/>
            <person name="Kamoun S."/>
            <person name="Yandell M."/>
            <person name="Tisserat N."/>
            <person name="Buell C.R."/>
        </authorList>
    </citation>
    <scope>NUCLEOTIDE SEQUENCE</scope>
    <source>
        <strain evidence="3">DAOM:BR144</strain>
    </source>
</reference>
<keyword evidence="3" id="KW-1185">Reference proteome</keyword>
<dbReference type="AlphaFoldDB" id="K3WH58"/>
<dbReference type="Proteomes" id="UP000019132">
    <property type="component" value="Unassembled WGS sequence"/>
</dbReference>
<protein>
    <submittedName>
        <fullName evidence="2">Uncharacterized protein</fullName>
    </submittedName>
</protein>
<dbReference type="EnsemblProtists" id="PYU1_T004299">
    <property type="protein sequence ID" value="PYU1_T004299"/>
    <property type="gene ID" value="PYU1_G004289"/>
</dbReference>
<dbReference type="InParanoid" id="K3WH58"/>
<dbReference type="HOGENOM" id="CLU_1211893_0_0_1"/>
<name>K3WH58_GLOUD</name>
<accession>K3WH58</accession>
<dbReference type="VEuPathDB" id="FungiDB:PYU1_G004289"/>
<organism evidence="2 3">
    <name type="scientific">Globisporangium ultimum (strain ATCC 200006 / CBS 805.95 / DAOM BR144)</name>
    <name type="common">Pythium ultimum</name>
    <dbReference type="NCBI Taxonomy" id="431595"/>
    <lineage>
        <taxon>Eukaryota</taxon>
        <taxon>Sar</taxon>
        <taxon>Stramenopiles</taxon>
        <taxon>Oomycota</taxon>
        <taxon>Peronosporomycetes</taxon>
        <taxon>Pythiales</taxon>
        <taxon>Pythiaceae</taxon>
        <taxon>Globisporangium</taxon>
    </lineage>
</organism>
<feature type="region of interest" description="Disordered" evidence="1">
    <location>
        <begin position="1"/>
        <end position="84"/>
    </location>
</feature>
<reference evidence="3" key="2">
    <citation type="submission" date="2010-04" db="EMBL/GenBank/DDBJ databases">
        <authorList>
            <person name="Buell R."/>
            <person name="Hamilton J."/>
            <person name="Hostetler J."/>
        </authorList>
    </citation>
    <scope>NUCLEOTIDE SEQUENCE [LARGE SCALE GENOMIC DNA]</scope>
    <source>
        <strain evidence="3">DAOM:BR144</strain>
    </source>
</reference>
<dbReference type="eggNOG" id="ENOG502STN6">
    <property type="taxonomic scope" value="Eukaryota"/>
</dbReference>
<dbReference type="EMBL" id="GL376567">
    <property type="status" value="NOT_ANNOTATED_CDS"/>
    <property type="molecule type" value="Genomic_DNA"/>
</dbReference>
<reference evidence="2" key="3">
    <citation type="submission" date="2015-02" db="UniProtKB">
        <authorList>
            <consortium name="EnsemblProtists"/>
        </authorList>
    </citation>
    <scope>IDENTIFICATION</scope>
    <source>
        <strain evidence="2">DAOM BR144</strain>
    </source>
</reference>